<dbReference type="AlphaFoldDB" id="A0A224Y5Q7"/>
<sequence>MMRRWSDDCAVSYSHRLTLLSVRRFANSFLFHLDEELGRLGRVLGVRVVLRGFGDEEQLSHDVLADYVVEHGLQEGVAADGELELVAVPHDHAAAIHRRHGHLEFVAKGAAHAEPLGRVEELEAIDDLQRPALVRHEESAAQQKREAVCARDVLHGVRLLRLDILEHLDARRGRLELLARHLERLEELAVHDFHVGRQSHRPQYIH</sequence>
<accession>A0A224Y5Q7</accession>
<reference evidence="1" key="1">
    <citation type="journal article" date="2017" name="Parasit. Vectors">
        <title>Sialotranscriptomics of Rhipicephalus zambeziensis reveals intricate expression profiles of secretory proteins and suggests tight temporal transcriptional regulation during blood-feeding.</title>
        <authorList>
            <person name="de Castro M.H."/>
            <person name="de Klerk D."/>
            <person name="Pienaar R."/>
            <person name="Rees D.J.G."/>
            <person name="Mans B.J."/>
        </authorList>
    </citation>
    <scope>NUCLEOTIDE SEQUENCE</scope>
    <source>
        <tissue evidence="1">Salivary glands</tissue>
    </source>
</reference>
<organism evidence="1">
    <name type="scientific">Rhipicephalus zambeziensis</name>
    <dbReference type="NCBI Taxonomy" id="60191"/>
    <lineage>
        <taxon>Eukaryota</taxon>
        <taxon>Metazoa</taxon>
        <taxon>Ecdysozoa</taxon>
        <taxon>Arthropoda</taxon>
        <taxon>Chelicerata</taxon>
        <taxon>Arachnida</taxon>
        <taxon>Acari</taxon>
        <taxon>Parasitiformes</taxon>
        <taxon>Ixodida</taxon>
        <taxon>Ixodoidea</taxon>
        <taxon>Ixodidae</taxon>
        <taxon>Rhipicephalinae</taxon>
        <taxon>Rhipicephalus</taxon>
        <taxon>Rhipicephalus</taxon>
    </lineage>
</organism>
<name>A0A224Y5Q7_9ACAR</name>
<dbReference type="EMBL" id="GFPF01001741">
    <property type="protein sequence ID" value="MAA12887.1"/>
    <property type="molecule type" value="Transcribed_RNA"/>
</dbReference>
<evidence type="ECO:0000313" key="1">
    <source>
        <dbReference type="EMBL" id="MAA12887.1"/>
    </source>
</evidence>
<proteinExistence type="predicted"/>
<protein>
    <submittedName>
        <fullName evidence="1">Uncharacterized protein</fullName>
    </submittedName>
</protein>